<comment type="subcellular location">
    <subcellularLocation>
        <location evidence="1">Membrane</location>
        <topology evidence="1">Multi-pass membrane protein</topology>
    </subcellularLocation>
</comment>
<dbReference type="EMBL" id="JAUDZG010000001">
    <property type="protein sequence ID" value="KAK3311577.1"/>
    <property type="molecule type" value="Genomic_DNA"/>
</dbReference>
<keyword evidence="7" id="KW-0756">Sterol biosynthesis</keyword>
<evidence type="ECO:0000256" key="5">
    <source>
        <dbReference type="ARBA" id="ARBA00022955"/>
    </source>
</evidence>
<comment type="caution">
    <text evidence="17">The sequence shown here is derived from an EMBL/GenBank/DDBJ whole genome shotgun (WGS) entry which is preliminary data.</text>
</comment>
<dbReference type="GO" id="GO:0000247">
    <property type="term" value="F:C-8 sterol isomerase activity"/>
    <property type="evidence" value="ECO:0007669"/>
    <property type="project" value="TreeGrafter"/>
</dbReference>
<evidence type="ECO:0000256" key="4">
    <source>
        <dbReference type="ARBA" id="ARBA00022692"/>
    </source>
</evidence>
<evidence type="ECO:0000256" key="15">
    <source>
        <dbReference type="SAM" id="Phobius"/>
    </source>
</evidence>
<evidence type="ECO:0000313" key="18">
    <source>
        <dbReference type="Proteomes" id="UP001273166"/>
    </source>
</evidence>
<feature type="transmembrane region" description="Helical" evidence="15">
    <location>
        <begin position="77"/>
        <end position="96"/>
    </location>
</feature>
<evidence type="ECO:0000256" key="2">
    <source>
        <dbReference type="ARBA" id="ARBA00008337"/>
    </source>
</evidence>
<keyword evidence="9 13" id="KW-0472">Membrane</keyword>
<feature type="domain" description="EXPERA" evidence="16">
    <location>
        <begin position="72"/>
        <end position="218"/>
    </location>
</feature>
<feature type="transmembrane region" description="Helical" evidence="15">
    <location>
        <begin position="199"/>
        <end position="219"/>
    </location>
</feature>
<name>A0AAJ0H4F9_9PEZI</name>
<dbReference type="GO" id="GO:0016020">
    <property type="term" value="C:membrane"/>
    <property type="evidence" value="ECO:0007669"/>
    <property type="project" value="UniProtKB-SubCell"/>
</dbReference>
<gene>
    <name evidence="17" type="ORF">B0T15DRAFT_490177</name>
</gene>
<reference evidence="17" key="2">
    <citation type="submission" date="2023-06" db="EMBL/GenBank/DDBJ databases">
        <authorList>
            <consortium name="Lawrence Berkeley National Laboratory"/>
            <person name="Mondo S.J."/>
            <person name="Hensen N."/>
            <person name="Bonometti L."/>
            <person name="Westerberg I."/>
            <person name="Brannstrom I.O."/>
            <person name="Guillou S."/>
            <person name="Cros-Aarteil S."/>
            <person name="Calhoun S."/>
            <person name="Haridas S."/>
            <person name="Kuo A."/>
            <person name="Pangilinan J."/>
            <person name="Riley R."/>
            <person name="Labutti K."/>
            <person name="Andreopoulos B."/>
            <person name="Lipzen A."/>
            <person name="Chen C."/>
            <person name="Yanf M."/>
            <person name="Daum C."/>
            <person name="Ng V."/>
            <person name="Clum A."/>
            <person name="Steindorff A."/>
            <person name="Ohm R."/>
            <person name="Martin F."/>
            <person name="Silar P."/>
            <person name="Natvig D."/>
            <person name="Lalanne C."/>
            <person name="Gautier V."/>
            <person name="Ament-Velasquez S.L."/>
            <person name="Kruys A."/>
            <person name="Hutchinson M.I."/>
            <person name="Powell A.J."/>
            <person name="Barry K."/>
            <person name="Miller A.N."/>
            <person name="Grigoriev I.V."/>
            <person name="Debuchy R."/>
            <person name="Gladieux P."/>
            <person name="Thoren M.H."/>
            <person name="Johannesson H."/>
        </authorList>
    </citation>
    <scope>NUCLEOTIDE SEQUENCE</scope>
    <source>
        <strain evidence="17">CBS 333.67</strain>
    </source>
</reference>
<dbReference type="PANTHER" id="PTHR14207">
    <property type="entry name" value="STEROL ISOMERASE"/>
    <property type="match status" value="1"/>
</dbReference>
<evidence type="ECO:0000256" key="14">
    <source>
        <dbReference type="SAM" id="MobiDB-lite"/>
    </source>
</evidence>
<keyword evidence="3" id="KW-0444">Lipid biosynthesis</keyword>
<proteinExistence type="inferred from homology"/>
<keyword evidence="4 13" id="KW-0812">Transmembrane</keyword>
<feature type="region of interest" description="Disordered" evidence="14">
    <location>
        <begin position="250"/>
        <end position="286"/>
    </location>
</feature>
<keyword evidence="10" id="KW-1207">Sterol metabolism</keyword>
<feature type="compositionally biased region" description="Polar residues" evidence="14">
    <location>
        <begin position="264"/>
        <end position="280"/>
    </location>
</feature>
<dbReference type="Proteomes" id="UP001273166">
    <property type="component" value="Unassembled WGS sequence"/>
</dbReference>
<feature type="transmembrane region" description="Helical" evidence="15">
    <location>
        <begin position="161"/>
        <end position="179"/>
    </location>
</feature>
<evidence type="ECO:0000256" key="11">
    <source>
        <dbReference type="ARBA" id="ARBA00023221"/>
    </source>
</evidence>
<dbReference type="RefSeq" id="XP_062727357.1">
    <property type="nucleotide sequence ID" value="XM_062866658.1"/>
</dbReference>
<protein>
    <submittedName>
        <fullName evidence="17">EBDP4, emopamil-binding protein</fullName>
    </submittedName>
</protein>
<keyword evidence="12" id="KW-0413">Isomerase</keyword>
<accession>A0AAJ0H4F9</accession>
<evidence type="ECO:0000259" key="16">
    <source>
        <dbReference type="PROSITE" id="PS51751"/>
    </source>
</evidence>
<evidence type="ECO:0000256" key="8">
    <source>
        <dbReference type="ARBA" id="ARBA00023098"/>
    </source>
</evidence>
<comment type="similarity">
    <text evidence="2">Belongs to the EBP family.</text>
</comment>
<organism evidence="17 18">
    <name type="scientific">Chaetomium strumarium</name>
    <dbReference type="NCBI Taxonomy" id="1170767"/>
    <lineage>
        <taxon>Eukaryota</taxon>
        <taxon>Fungi</taxon>
        <taxon>Dikarya</taxon>
        <taxon>Ascomycota</taxon>
        <taxon>Pezizomycotina</taxon>
        <taxon>Sordariomycetes</taxon>
        <taxon>Sordariomycetidae</taxon>
        <taxon>Sordariales</taxon>
        <taxon>Chaetomiaceae</taxon>
        <taxon>Chaetomium</taxon>
    </lineage>
</organism>
<keyword evidence="11" id="KW-0753">Steroid metabolism</keyword>
<evidence type="ECO:0000256" key="13">
    <source>
        <dbReference type="PROSITE-ProRule" id="PRU01087"/>
    </source>
</evidence>
<keyword evidence="8" id="KW-0443">Lipid metabolism</keyword>
<evidence type="ECO:0000256" key="10">
    <source>
        <dbReference type="ARBA" id="ARBA00023166"/>
    </source>
</evidence>
<sequence>MWPFDTSKSASPARTHPYYPLGVEIAGYVANHFSVTAILAIFSTACAAVFGLTHLAIPRVRRRAGLPSLPTGEGLTVFWFVLCGCIHLVLEGYYAANFRDLAAHSTVLGQLWKEYALSDSRYLTNDSFVVCMETVTAVFWGPLSLVVAYMIATEHPLRHPLQIIVSLGQLYGDVLYYGTSTFDHVVFGMAYSRPEPYYFYGYYVFLNAFWIVIPAYLIVSSVKATSRAAKVVKKLERQLASASVSVTRDETSDDVAERTPTAVYASQSSSSWKGQGVRNSMRSRHH</sequence>
<dbReference type="GO" id="GO:0004769">
    <property type="term" value="F:steroid Delta-isomerase activity"/>
    <property type="evidence" value="ECO:0007669"/>
    <property type="project" value="TreeGrafter"/>
</dbReference>
<dbReference type="GO" id="GO:0047750">
    <property type="term" value="F:cholestenol delta-isomerase activity"/>
    <property type="evidence" value="ECO:0007669"/>
    <property type="project" value="InterPro"/>
</dbReference>
<evidence type="ECO:0000256" key="9">
    <source>
        <dbReference type="ARBA" id="ARBA00023136"/>
    </source>
</evidence>
<dbReference type="GeneID" id="87885487"/>
<keyword evidence="18" id="KW-1185">Reference proteome</keyword>
<evidence type="ECO:0000313" key="17">
    <source>
        <dbReference type="EMBL" id="KAK3311577.1"/>
    </source>
</evidence>
<dbReference type="GO" id="GO:0005783">
    <property type="term" value="C:endoplasmic reticulum"/>
    <property type="evidence" value="ECO:0007669"/>
    <property type="project" value="TreeGrafter"/>
</dbReference>
<dbReference type="InterPro" id="IPR007905">
    <property type="entry name" value="EBP"/>
</dbReference>
<dbReference type="GO" id="GO:0016126">
    <property type="term" value="P:sterol biosynthetic process"/>
    <property type="evidence" value="ECO:0007669"/>
    <property type="project" value="UniProtKB-KW"/>
</dbReference>
<evidence type="ECO:0000256" key="7">
    <source>
        <dbReference type="ARBA" id="ARBA00023011"/>
    </source>
</evidence>
<dbReference type="PROSITE" id="PS51751">
    <property type="entry name" value="EXPERA"/>
    <property type="match status" value="1"/>
</dbReference>
<keyword evidence="6 13" id="KW-1133">Transmembrane helix</keyword>
<dbReference type="Pfam" id="PF05241">
    <property type="entry name" value="EBP"/>
    <property type="match status" value="1"/>
</dbReference>
<reference evidence="17" key="1">
    <citation type="journal article" date="2023" name="Mol. Phylogenet. Evol.">
        <title>Genome-scale phylogeny and comparative genomics of the fungal order Sordariales.</title>
        <authorList>
            <person name="Hensen N."/>
            <person name="Bonometti L."/>
            <person name="Westerberg I."/>
            <person name="Brannstrom I.O."/>
            <person name="Guillou S."/>
            <person name="Cros-Aarteil S."/>
            <person name="Calhoun S."/>
            <person name="Haridas S."/>
            <person name="Kuo A."/>
            <person name="Mondo S."/>
            <person name="Pangilinan J."/>
            <person name="Riley R."/>
            <person name="LaButti K."/>
            <person name="Andreopoulos B."/>
            <person name="Lipzen A."/>
            <person name="Chen C."/>
            <person name="Yan M."/>
            <person name="Daum C."/>
            <person name="Ng V."/>
            <person name="Clum A."/>
            <person name="Steindorff A."/>
            <person name="Ohm R.A."/>
            <person name="Martin F."/>
            <person name="Silar P."/>
            <person name="Natvig D.O."/>
            <person name="Lalanne C."/>
            <person name="Gautier V."/>
            <person name="Ament-Velasquez S.L."/>
            <person name="Kruys A."/>
            <person name="Hutchinson M.I."/>
            <person name="Powell A.J."/>
            <person name="Barry K."/>
            <person name="Miller A.N."/>
            <person name="Grigoriev I.V."/>
            <person name="Debuchy R."/>
            <person name="Gladieux P."/>
            <person name="Hiltunen Thoren M."/>
            <person name="Johannesson H."/>
        </authorList>
    </citation>
    <scope>NUCLEOTIDE SEQUENCE</scope>
    <source>
        <strain evidence="17">CBS 333.67</strain>
    </source>
</reference>
<evidence type="ECO:0000256" key="12">
    <source>
        <dbReference type="ARBA" id="ARBA00023235"/>
    </source>
</evidence>
<evidence type="ECO:0000256" key="6">
    <source>
        <dbReference type="ARBA" id="ARBA00022989"/>
    </source>
</evidence>
<evidence type="ECO:0000256" key="1">
    <source>
        <dbReference type="ARBA" id="ARBA00004141"/>
    </source>
</evidence>
<evidence type="ECO:0000256" key="3">
    <source>
        <dbReference type="ARBA" id="ARBA00022516"/>
    </source>
</evidence>
<dbReference type="AlphaFoldDB" id="A0AAJ0H4F9"/>
<feature type="transmembrane region" description="Helical" evidence="15">
    <location>
        <begin position="127"/>
        <end position="149"/>
    </location>
</feature>
<keyword evidence="5" id="KW-0752">Steroid biosynthesis</keyword>
<dbReference type="PANTHER" id="PTHR14207:SF0">
    <property type="entry name" value="3-BETA-HYDROXYSTEROID-DELTA(8),DELTA(7)-ISOMERASE"/>
    <property type="match status" value="1"/>
</dbReference>
<dbReference type="InterPro" id="IPR033118">
    <property type="entry name" value="EXPERA"/>
</dbReference>
<feature type="transmembrane region" description="Helical" evidence="15">
    <location>
        <begin position="37"/>
        <end position="57"/>
    </location>
</feature>